<comment type="caution">
    <text evidence="1">The sequence shown here is derived from an EMBL/GenBank/DDBJ whole genome shotgun (WGS) entry which is preliminary data.</text>
</comment>
<dbReference type="SUPFAM" id="SSF48452">
    <property type="entry name" value="TPR-like"/>
    <property type="match status" value="1"/>
</dbReference>
<protein>
    <submittedName>
        <fullName evidence="1">Tetratricopeptide repeat protein</fullName>
    </submittedName>
</protein>
<dbReference type="EMBL" id="JBHLZU010000027">
    <property type="protein sequence ID" value="MFB9908474.1"/>
    <property type="molecule type" value="Genomic_DNA"/>
</dbReference>
<dbReference type="Proteomes" id="UP001589693">
    <property type="component" value="Unassembled WGS sequence"/>
</dbReference>
<organism evidence="1 2">
    <name type="scientific">Allokutzneria oryzae</name>
    <dbReference type="NCBI Taxonomy" id="1378989"/>
    <lineage>
        <taxon>Bacteria</taxon>
        <taxon>Bacillati</taxon>
        <taxon>Actinomycetota</taxon>
        <taxon>Actinomycetes</taxon>
        <taxon>Pseudonocardiales</taxon>
        <taxon>Pseudonocardiaceae</taxon>
        <taxon>Allokutzneria</taxon>
    </lineage>
</organism>
<accession>A0ABV6A969</accession>
<dbReference type="Gene3D" id="1.25.40.10">
    <property type="entry name" value="Tetratricopeptide repeat domain"/>
    <property type="match status" value="1"/>
</dbReference>
<dbReference type="RefSeq" id="WP_377860221.1">
    <property type="nucleotide sequence ID" value="NZ_JBHLZU010000027.1"/>
</dbReference>
<reference evidence="1 2" key="1">
    <citation type="submission" date="2024-09" db="EMBL/GenBank/DDBJ databases">
        <authorList>
            <person name="Sun Q."/>
            <person name="Mori K."/>
        </authorList>
    </citation>
    <scope>NUCLEOTIDE SEQUENCE [LARGE SCALE GENOMIC DNA]</scope>
    <source>
        <strain evidence="1 2">TBRC 7907</strain>
    </source>
</reference>
<evidence type="ECO:0000313" key="1">
    <source>
        <dbReference type="EMBL" id="MFB9908474.1"/>
    </source>
</evidence>
<sequence length="374" mass="41137">MGTTRLQAVRKQLNYSADSVIRLLRGRAETLGLSVMSPTSLKTKLSRWENGHEQVSLPHYRRLFRDVYGRTNAELGFPDEPETEEATELRTRLKVARSVDAETVELFRRQVDHARHVDRKFGAASLLDQLRSHIKQVEDLLTFGTLSGQREALAGVLTEASTLAGWEALDRDAASQSWAHYERAKSAAREAGSTELLAHAIAEQSFVLVDIGETALAVDQLAEARALAEHGAPPLLRAWLAAAHGEGLATVGQRADALRAFDTASSLLPNEVVHPQLPFLFLGGAHLDRWRGNALAKLGEPDAIDQLTDALPRLPKEFARAKSRILVDLAFAYAAAGDRDAAHSHARQARQLCKEIKSDRELRRLRNLVLPGAA</sequence>
<evidence type="ECO:0000313" key="2">
    <source>
        <dbReference type="Proteomes" id="UP001589693"/>
    </source>
</evidence>
<name>A0ABV6A969_9PSEU</name>
<keyword evidence="2" id="KW-1185">Reference proteome</keyword>
<dbReference type="InterPro" id="IPR011990">
    <property type="entry name" value="TPR-like_helical_dom_sf"/>
</dbReference>
<gene>
    <name evidence="1" type="ORF">ACFFQA_31445</name>
</gene>
<proteinExistence type="predicted"/>